<feature type="transmembrane region" description="Helical" evidence="4">
    <location>
        <begin position="125"/>
        <end position="143"/>
    </location>
</feature>
<keyword evidence="4" id="KW-1133">Transmembrane helix</keyword>
<dbReference type="InterPro" id="IPR003594">
    <property type="entry name" value="HATPase_dom"/>
</dbReference>
<dbReference type="InterPro" id="IPR036890">
    <property type="entry name" value="HATPase_C_sf"/>
</dbReference>
<dbReference type="STRING" id="634430.SAMN04488241_106118"/>
<dbReference type="SUPFAM" id="SSF55781">
    <property type="entry name" value="GAF domain-like"/>
    <property type="match status" value="1"/>
</dbReference>
<keyword evidence="3" id="KW-0597">Phosphoprotein</keyword>
<dbReference type="NCBIfam" id="TIGR02916">
    <property type="entry name" value="PEP_his_kin"/>
    <property type="match status" value="1"/>
</dbReference>
<feature type="transmembrane region" description="Helical" evidence="4">
    <location>
        <begin position="33"/>
        <end position="54"/>
    </location>
</feature>
<evidence type="ECO:0000256" key="4">
    <source>
        <dbReference type="SAM" id="Phobius"/>
    </source>
</evidence>
<feature type="transmembrane region" description="Helical" evidence="4">
    <location>
        <begin position="91"/>
        <end position="113"/>
    </location>
</feature>
<keyword evidence="7" id="KW-1185">Reference proteome</keyword>
<dbReference type="PANTHER" id="PTHR43547:SF2">
    <property type="entry name" value="HYBRID SIGNAL TRANSDUCTION HISTIDINE KINASE C"/>
    <property type="match status" value="1"/>
</dbReference>
<evidence type="ECO:0000313" key="6">
    <source>
        <dbReference type="EMBL" id="SFP73833.1"/>
    </source>
</evidence>
<dbReference type="PROSITE" id="PS50109">
    <property type="entry name" value="HIS_KIN"/>
    <property type="match status" value="1"/>
</dbReference>
<dbReference type="InterPro" id="IPR029016">
    <property type="entry name" value="GAF-like_dom_sf"/>
</dbReference>
<dbReference type="SMART" id="SM00387">
    <property type="entry name" value="HATPase_c"/>
    <property type="match status" value="1"/>
</dbReference>
<feature type="transmembrane region" description="Helical" evidence="4">
    <location>
        <begin position="155"/>
        <end position="177"/>
    </location>
</feature>
<dbReference type="Proteomes" id="UP000199586">
    <property type="component" value="Unassembled WGS sequence"/>
</dbReference>
<feature type="transmembrane region" description="Helical" evidence="4">
    <location>
        <begin position="217"/>
        <end position="238"/>
    </location>
</feature>
<dbReference type="Gene3D" id="3.30.450.40">
    <property type="match status" value="1"/>
</dbReference>
<dbReference type="InterPro" id="IPR004358">
    <property type="entry name" value="Sig_transdc_His_kin-like_C"/>
</dbReference>
<keyword evidence="4" id="KW-0472">Membrane</keyword>
<reference evidence="6 7" key="1">
    <citation type="submission" date="2016-10" db="EMBL/GenBank/DDBJ databases">
        <authorList>
            <person name="de Groot N.N."/>
        </authorList>
    </citation>
    <scope>NUCLEOTIDE SEQUENCE [LARGE SCALE GENOMIC DNA]</scope>
    <source>
        <strain evidence="6 7">CGMCC 1.9113</strain>
    </source>
</reference>
<evidence type="ECO:0000313" key="7">
    <source>
        <dbReference type="Proteomes" id="UP000199586"/>
    </source>
</evidence>
<proteinExistence type="predicted"/>
<comment type="catalytic activity">
    <reaction evidence="1">
        <text>ATP + protein L-histidine = ADP + protein N-phospho-L-histidine.</text>
        <dbReference type="EC" id="2.7.13.3"/>
    </reaction>
</comment>
<dbReference type="SUPFAM" id="SSF55874">
    <property type="entry name" value="ATPase domain of HSP90 chaperone/DNA topoisomerase II/histidine kinase"/>
    <property type="match status" value="1"/>
</dbReference>
<organism evidence="6 7">
    <name type="scientific">Sphingomonas rubra</name>
    <dbReference type="NCBI Taxonomy" id="634430"/>
    <lineage>
        <taxon>Bacteria</taxon>
        <taxon>Pseudomonadati</taxon>
        <taxon>Pseudomonadota</taxon>
        <taxon>Alphaproteobacteria</taxon>
        <taxon>Sphingomonadales</taxon>
        <taxon>Sphingomonadaceae</taxon>
        <taxon>Sphingomonas</taxon>
    </lineage>
</organism>
<name>A0A1I5SSW8_9SPHN</name>
<dbReference type="AlphaFoldDB" id="A0A1I5SSW8"/>
<dbReference type="Gene3D" id="3.30.565.10">
    <property type="entry name" value="Histidine kinase-like ATPase, C-terminal domain"/>
    <property type="match status" value="1"/>
</dbReference>
<sequence length="665" mass="70657">MTAMLNLWTHALVALLFGAMALAGLRGGGRDWPRWSFITAALLTALWALAVAGIDAHDIATRLAKTARDIAWLCFAAMLIRRERAGNRAIAMLYAVTIGVVAATAVVSLAMTGPLAPATMAAADAVRQMLIALASLAALMLLCHLAQNVRHDGRWMALALVGSWSIDLIVATVALIAGEWPAWLGVVRGGVMLAVGSGIAVAAQRRGAGGPTLSRTAAIRLIGVAVGGCYLALTALAADRAGGLDPAYARPVQIAIVLGATVALLTLASTPWLRAWMRVKLAKHLFAHRYDYRVEWQRFAATLGRPTDGEPLPRRLVKALADLTDSPAGLLLCRDDDQLVPLAHWAWPGTGEPVADPALAGRLAGGHIVALDEERRAGTLPSWLRVAHDAWVMVPLIHGDLLTGAIVLARPPIDRQLDWEDLDLLRVAGRQAASYLAENRAQAALADAARFEEFNRRFAFLLHDIKNVASQLTLVARNAERHADNPAFRVDMIETLRDGAGRMTALLGRLGQLDMGRAESVQPVDVTALVHRLAAARRATGPIVVEATAALALAAPGRLEQAIGHLVQNAAEAGGVLPVRVVVGQGEKVTIDVIDEGVGMSAEFVRDKLFRPFASTKPIGFGIGAYEARQLIRAMNGTLDVDSREGAGTRFRIVLPLAPALEAAA</sequence>
<dbReference type="PANTHER" id="PTHR43547">
    <property type="entry name" value="TWO-COMPONENT HISTIDINE KINASE"/>
    <property type="match status" value="1"/>
</dbReference>
<gene>
    <name evidence="6" type="ORF">SAMN04488241_106118</name>
</gene>
<accession>A0A1I5SSW8</accession>
<dbReference type="Pfam" id="PF02518">
    <property type="entry name" value="HATPase_c"/>
    <property type="match status" value="1"/>
</dbReference>
<dbReference type="InterPro" id="IPR014265">
    <property type="entry name" value="XrtA/PrsK"/>
</dbReference>
<dbReference type="GO" id="GO:0000155">
    <property type="term" value="F:phosphorelay sensor kinase activity"/>
    <property type="evidence" value="ECO:0007669"/>
    <property type="project" value="TreeGrafter"/>
</dbReference>
<feature type="transmembrane region" description="Helical" evidence="4">
    <location>
        <begin position="183"/>
        <end position="205"/>
    </location>
</feature>
<evidence type="ECO:0000256" key="1">
    <source>
        <dbReference type="ARBA" id="ARBA00000085"/>
    </source>
</evidence>
<keyword evidence="6" id="KW-0418">Kinase</keyword>
<keyword evidence="6" id="KW-0808">Transferase</keyword>
<evidence type="ECO:0000256" key="3">
    <source>
        <dbReference type="ARBA" id="ARBA00022553"/>
    </source>
</evidence>
<evidence type="ECO:0000256" key="2">
    <source>
        <dbReference type="ARBA" id="ARBA00012438"/>
    </source>
</evidence>
<dbReference type="EMBL" id="FOXP01000006">
    <property type="protein sequence ID" value="SFP73833.1"/>
    <property type="molecule type" value="Genomic_DNA"/>
</dbReference>
<dbReference type="InterPro" id="IPR005467">
    <property type="entry name" value="His_kinase_dom"/>
</dbReference>
<dbReference type="PRINTS" id="PR00344">
    <property type="entry name" value="BCTRLSENSOR"/>
</dbReference>
<dbReference type="EC" id="2.7.13.3" evidence="2"/>
<evidence type="ECO:0000259" key="5">
    <source>
        <dbReference type="PROSITE" id="PS50109"/>
    </source>
</evidence>
<keyword evidence="4" id="KW-0812">Transmembrane</keyword>
<feature type="domain" description="Histidine kinase" evidence="5">
    <location>
        <begin position="460"/>
        <end position="659"/>
    </location>
</feature>
<protein>
    <recommendedName>
        <fullName evidence="2">histidine kinase</fullName>
        <ecNumber evidence="2">2.7.13.3</ecNumber>
    </recommendedName>
</protein>
<feature type="transmembrane region" description="Helical" evidence="4">
    <location>
        <begin position="250"/>
        <end position="273"/>
    </location>
</feature>